<keyword evidence="2" id="KW-1185">Reference proteome</keyword>
<organism evidence="1 2">
    <name type="scientific">Hyalomma asiaticum</name>
    <name type="common">Tick</name>
    <dbReference type="NCBI Taxonomy" id="266040"/>
    <lineage>
        <taxon>Eukaryota</taxon>
        <taxon>Metazoa</taxon>
        <taxon>Ecdysozoa</taxon>
        <taxon>Arthropoda</taxon>
        <taxon>Chelicerata</taxon>
        <taxon>Arachnida</taxon>
        <taxon>Acari</taxon>
        <taxon>Parasitiformes</taxon>
        <taxon>Ixodida</taxon>
        <taxon>Ixodoidea</taxon>
        <taxon>Ixodidae</taxon>
        <taxon>Hyalomminae</taxon>
        <taxon>Hyalomma</taxon>
    </lineage>
</organism>
<sequence>MPGDDTTNYDDSTEDTAAVSAEVWSELAEFPGAIDRSTFDEFVSADDDVAMKGQLQDEDYVADVVPTTSQSDSNKEIDDGPLPTSYEVISALALVWRYCVNIEVFCYQARASGQGCQAKEGNPFGPFWDTFGVDFDKSEFYMPLQYDIHHRDMARKWKEKYPADRYPVLAFVGAPATFPVQQENLALQSYLIWSDTVLNKARHFIRTGLRVPFIGIHLRNGIDWVRACEHLESSPLLFSAPQCVGYMGERGPLPALACLPTPEVVAQQV</sequence>
<name>A0ACB7TDQ2_HYAAI</name>
<dbReference type="Proteomes" id="UP000821845">
    <property type="component" value="Chromosome 1"/>
</dbReference>
<accession>A0ACB7TDQ2</accession>
<evidence type="ECO:0000313" key="2">
    <source>
        <dbReference type="Proteomes" id="UP000821845"/>
    </source>
</evidence>
<gene>
    <name evidence="1" type="ORF">HPB50_006310</name>
</gene>
<evidence type="ECO:0000313" key="1">
    <source>
        <dbReference type="EMBL" id="KAH6944940.1"/>
    </source>
</evidence>
<comment type="caution">
    <text evidence="1">The sequence shown here is derived from an EMBL/GenBank/DDBJ whole genome shotgun (WGS) entry which is preliminary data.</text>
</comment>
<reference evidence="1" key="1">
    <citation type="submission" date="2020-05" db="EMBL/GenBank/DDBJ databases">
        <title>Large-scale comparative analyses of tick genomes elucidate their genetic diversity and vector capacities.</title>
        <authorList>
            <person name="Jia N."/>
            <person name="Wang J."/>
            <person name="Shi W."/>
            <person name="Du L."/>
            <person name="Sun Y."/>
            <person name="Zhan W."/>
            <person name="Jiang J."/>
            <person name="Wang Q."/>
            <person name="Zhang B."/>
            <person name="Ji P."/>
            <person name="Sakyi L.B."/>
            <person name="Cui X."/>
            <person name="Yuan T."/>
            <person name="Jiang B."/>
            <person name="Yang W."/>
            <person name="Lam T.T.-Y."/>
            <person name="Chang Q."/>
            <person name="Ding S."/>
            <person name="Wang X."/>
            <person name="Zhu J."/>
            <person name="Ruan X."/>
            <person name="Zhao L."/>
            <person name="Wei J."/>
            <person name="Que T."/>
            <person name="Du C."/>
            <person name="Cheng J."/>
            <person name="Dai P."/>
            <person name="Han X."/>
            <person name="Huang E."/>
            <person name="Gao Y."/>
            <person name="Liu J."/>
            <person name="Shao H."/>
            <person name="Ye R."/>
            <person name="Li L."/>
            <person name="Wei W."/>
            <person name="Wang X."/>
            <person name="Wang C."/>
            <person name="Yang T."/>
            <person name="Huo Q."/>
            <person name="Li W."/>
            <person name="Guo W."/>
            <person name="Chen H."/>
            <person name="Zhou L."/>
            <person name="Ni X."/>
            <person name="Tian J."/>
            <person name="Zhou Y."/>
            <person name="Sheng Y."/>
            <person name="Liu T."/>
            <person name="Pan Y."/>
            <person name="Xia L."/>
            <person name="Li J."/>
            <person name="Zhao F."/>
            <person name="Cao W."/>
        </authorList>
    </citation>
    <scope>NUCLEOTIDE SEQUENCE</scope>
    <source>
        <strain evidence="1">Hyas-2018</strain>
    </source>
</reference>
<dbReference type="EMBL" id="CM023481">
    <property type="protein sequence ID" value="KAH6944940.1"/>
    <property type="molecule type" value="Genomic_DNA"/>
</dbReference>
<proteinExistence type="predicted"/>
<protein>
    <submittedName>
        <fullName evidence="1">Uncharacterized protein</fullName>
    </submittedName>
</protein>